<evidence type="ECO:0000313" key="2">
    <source>
        <dbReference type="EMBL" id="GAI70777.1"/>
    </source>
</evidence>
<accession>X1QQE0</accession>
<proteinExistence type="predicted"/>
<protein>
    <submittedName>
        <fullName evidence="2">Uncharacterized protein</fullName>
    </submittedName>
</protein>
<feature type="non-terminal residue" evidence="2">
    <location>
        <position position="1"/>
    </location>
</feature>
<sequence length="54" mass="5305">VSVEGQKGQFTVVALPTAAEAGFLGGPLGTGGIIAIVVAAVALALGLVFVLRRE</sequence>
<keyword evidence="1" id="KW-0472">Membrane</keyword>
<keyword evidence="1" id="KW-1133">Transmembrane helix</keyword>
<evidence type="ECO:0000256" key="1">
    <source>
        <dbReference type="SAM" id="Phobius"/>
    </source>
</evidence>
<feature type="transmembrane region" description="Helical" evidence="1">
    <location>
        <begin position="32"/>
        <end position="51"/>
    </location>
</feature>
<dbReference type="EMBL" id="BARV01044302">
    <property type="protein sequence ID" value="GAI70777.1"/>
    <property type="molecule type" value="Genomic_DNA"/>
</dbReference>
<dbReference type="AlphaFoldDB" id="X1QQE0"/>
<name>X1QQE0_9ZZZZ</name>
<keyword evidence="1" id="KW-0812">Transmembrane</keyword>
<reference evidence="2" key="1">
    <citation type="journal article" date="2014" name="Front. Microbiol.">
        <title>High frequency of phylogenetically diverse reductive dehalogenase-homologous genes in deep subseafloor sedimentary metagenomes.</title>
        <authorList>
            <person name="Kawai M."/>
            <person name="Futagami T."/>
            <person name="Toyoda A."/>
            <person name="Takaki Y."/>
            <person name="Nishi S."/>
            <person name="Hori S."/>
            <person name="Arai W."/>
            <person name="Tsubouchi T."/>
            <person name="Morono Y."/>
            <person name="Uchiyama I."/>
            <person name="Ito T."/>
            <person name="Fujiyama A."/>
            <person name="Inagaki F."/>
            <person name="Takami H."/>
        </authorList>
    </citation>
    <scope>NUCLEOTIDE SEQUENCE</scope>
    <source>
        <strain evidence="2">Expedition CK06-06</strain>
    </source>
</reference>
<comment type="caution">
    <text evidence="2">The sequence shown here is derived from an EMBL/GenBank/DDBJ whole genome shotgun (WGS) entry which is preliminary data.</text>
</comment>
<organism evidence="2">
    <name type="scientific">marine sediment metagenome</name>
    <dbReference type="NCBI Taxonomy" id="412755"/>
    <lineage>
        <taxon>unclassified sequences</taxon>
        <taxon>metagenomes</taxon>
        <taxon>ecological metagenomes</taxon>
    </lineage>
</organism>
<gene>
    <name evidence="2" type="ORF">S06H3_65650</name>
</gene>